<dbReference type="CDD" id="cd03429">
    <property type="entry name" value="NUDIX_NADH_pyrophosphatase_Nudt13"/>
    <property type="match status" value="1"/>
</dbReference>
<comment type="cofactor">
    <cofactor evidence="1">
        <name>Mg(2+)</name>
        <dbReference type="ChEBI" id="CHEBI:18420"/>
    </cofactor>
</comment>
<dbReference type="InterPro" id="IPR020084">
    <property type="entry name" value="NUDIX_hydrolase_CS"/>
</dbReference>
<evidence type="ECO:0000256" key="4">
    <source>
        <dbReference type="ARBA" id="ARBA00012381"/>
    </source>
</evidence>
<comment type="similarity">
    <text evidence="3">Belongs to the Nudix hydrolase family. NudC subfamily.</text>
</comment>
<evidence type="ECO:0000259" key="10">
    <source>
        <dbReference type="PROSITE" id="PS51462"/>
    </source>
</evidence>
<dbReference type="PROSITE" id="PS51462">
    <property type="entry name" value="NUDIX"/>
    <property type="match status" value="1"/>
</dbReference>
<evidence type="ECO:0000256" key="6">
    <source>
        <dbReference type="ARBA" id="ARBA00022801"/>
    </source>
</evidence>
<comment type="caution">
    <text evidence="11">The sequence shown here is derived from an EMBL/GenBank/DDBJ whole genome shotgun (WGS) entry which is preliminary data.</text>
</comment>
<dbReference type="GO" id="GO:0006742">
    <property type="term" value="P:NADP+ catabolic process"/>
    <property type="evidence" value="ECO:0007669"/>
    <property type="project" value="TreeGrafter"/>
</dbReference>
<evidence type="ECO:0000256" key="9">
    <source>
        <dbReference type="ARBA" id="ARBA00023679"/>
    </source>
</evidence>
<evidence type="ECO:0000256" key="3">
    <source>
        <dbReference type="ARBA" id="ARBA00009595"/>
    </source>
</evidence>
<dbReference type="SUPFAM" id="SSF55811">
    <property type="entry name" value="Nudix"/>
    <property type="match status" value="1"/>
</dbReference>
<dbReference type="InterPro" id="IPR015797">
    <property type="entry name" value="NUDIX_hydrolase-like_dom_sf"/>
</dbReference>
<dbReference type="InterPro" id="IPR015376">
    <property type="entry name" value="Znr_NADH_PPase"/>
</dbReference>
<feature type="domain" description="Nudix hydrolase" evidence="10">
    <location>
        <begin position="146"/>
        <end position="272"/>
    </location>
</feature>
<dbReference type="PANTHER" id="PTHR42904">
    <property type="entry name" value="NUDIX HYDROLASE, NUDC SUBFAMILY"/>
    <property type="match status" value="1"/>
</dbReference>
<proteinExistence type="inferred from homology"/>
<organism evidence="11 12">
    <name type="scientific">Candidatus Scatomonas pullistercoris</name>
    <dbReference type="NCBI Taxonomy" id="2840920"/>
    <lineage>
        <taxon>Bacteria</taxon>
        <taxon>Bacillati</taxon>
        <taxon>Bacillota</taxon>
        <taxon>Clostridia</taxon>
        <taxon>Lachnospirales</taxon>
        <taxon>Lachnospiraceae</taxon>
        <taxon>Lachnospiraceae incertae sedis</taxon>
        <taxon>Candidatus Scatomonas</taxon>
    </lineage>
</organism>
<evidence type="ECO:0000256" key="8">
    <source>
        <dbReference type="ARBA" id="ARBA00023027"/>
    </source>
</evidence>
<evidence type="ECO:0000256" key="5">
    <source>
        <dbReference type="ARBA" id="ARBA00022723"/>
    </source>
</evidence>
<dbReference type="AlphaFoldDB" id="A0A9D1P394"/>
<reference evidence="11" key="2">
    <citation type="journal article" date="2021" name="PeerJ">
        <title>Extensive microbial diversity within the chicken gut microbiome revealed by metagenomics and culture.</title>
        <authorList>
            <person name="Gilroy R."/>
            <person name="Ravi A."/>
            <person name="Getino M."/>
            <person name="Pursley I."/>
            <person name="Horton D.L."/>
            <person name="Alikhan N.F."/>
            <person name="Baker D."/>
            <person name="Gharbi K."/>
            <person name="Hall N."/>
            <person name="Watson M."/>
            <person name="Adriaenssens E.M."/>
            <person name="Foster-Nyarko E."/>
            <person name="Jarju S."/>
            <person name="Secka A."/>
            <person name="Antonio M."/>
            <person name="Oren A."/>
            <person name="Chaudhuri R.R."/>
            <person name="La Ragione R."/>
            <person name="Hildebrand F."/>
            <person name="Pallen M.J."/>
        </authorList>
    </citation>
    <scope>NUCLEOTIDE SEQUENCE</scope>
    <source>
        <strain evidence="11">CHK188-20938</strain>
    </source>
</reference>
<evidence type="ECO:0000313" key="11">
    <source>
        <dbReference type="EMBL" id="HIV25262.1"/>
    </source>
</evidence>
<sequence length="282" mass="32545">MIQDISPKIYHNEYRESSPRPADTVLLFRDREVLVKRDAAGNIGFPRLEELGDSCRILSYLFDISGEDYFLGRLTGEAPEGYSFENVKIFRVARPKDRAFAGITGFQLSEWYAKHRFCGRCGGRMERDRRERMLYCPSCGNQVYPTISPAVIIGVIHRGKLLMSKYAGRDYKKFALIAGFNEIGETIEETVHREVMEEVGLKVKNLTYYKSQPWPFTGTLLMGFFCELDGEDETIVLEEDELSEAGWYPPEEVPEDEEKIALTREMMTVFRTGRVNLKREEK</sequence>
<evidence type="ECO:0000313" key="12">
    <source>
        <dbReference type="Proteomes" id="UP000824169"/>
    </source>
</evidence>
<protein>
    <recommendedName>
        <fullName evidence="4">NAD(+) diphosphatase</fullName>
        <ecNumber evidence="4">3.6.1.22</ecNumber>
    </recommendedName>
</protein>
<dbReference type="Gene3D" id="3.90.79.10">
    <property type="entry name" value="Nucleoside Triphosphate Pyrophosphohydrolase"/>
    <property type="match status" value="1"/>
</dbReference>
<reference evidence="11" key="1">
    <citation type="submission" date="2020-10" db="EMBL/GenBank/DDBJ databases">
        <authorList>
            <person name="Gilroy R."/>
        </authorList>
    </citation>
    <scope>NUCLEOTIDE SEQUENCE</scope>
    <source>
        <strain evidence="11">CHK188-20938</strain>
    </source>
</reference>
<dbReference type="PROSITE" id="PS00893">
    <property type="entry name" value="NUDIX_BOX"/>
    <property type="match status" value="1"/>
</dbReference>
<dbReference type="PANTHER" id="PTHR42904:SF6">
    <property type="entry name" value="NAD-CAPPED RNA HYDROLASE NUDT12"/>
    <property type="match status" value="1"/>
</dbReference>
<dbReference type="Pfam" id="PF00293">
    <property type="entry name" value="NUDIX"/>
    <property type="match status" value="1"/>
</dbReference>
<dbReference type="GO" id="GO:0019677">
    <property type="term" value="P:NAD+ catabolic process"/>
    <property type="evidence" value="ECO:0007669"/>
    <property type="project" value="TreeGrafter"/>
</dbReference>
<dbReference type="GO" id="GO:0035529">
    <property type="term" value="F:NADH pyrophosphatase activity"/>
    <property type="evidence" value="ECO:0007669"/>
    <property type="project" value="TreeGrafter"/>
</dbReference>
<evidence type="ECO:0000256" key="2">
    <source>
        <dbReference type="ARBA" id="ARBA00001947"/>
    </source>
</evidence>
<keyword evidence="5" id="KW-0479">Metal-binding</keyword>
<dbReference type="Gene3D" id="3.90.79.20">
    <property type="match status" value="1"/>
</dbReference>
<comment type="catalytic activity">
    <reaction evidence="9">
        <text>a 5'-end NAD(+)-phospho-ribonucleoside in mRNA + H2O = a 5'-end phospho-adenosine-phospho-ribonucleoside in mRNA + beta-nicotinamide D-ribonucleotide + 2 H(+)</text>
        <dbReference type="Rhea" id="RHEA:60876"/>
        <dbReference type="Rhea" id="RHEA-COMP:15698"/>
        <dbReference type="Rhea" id="RHEA-COMP:15719"/>
        <dbReference type="ChEBI" id="CHEBI:14649"/>
        <dbReference type="ChEBI" id="CHEBI:15377"/>
        <dbReference type="ChEBI" id="CHEBI:15378"/>
        <dbReference type="ChEBI" id="CHEBI:144029"/>
        <dbReference type="ChEBI" id="CHEBI:144051"/>
    </reaction>
    <physiologicalReaction direction="left-to-right" evidence="9">
        <dbReference type="Rhea" id="RHEA:60877"/>
    </physiologicalReaction>
</comment>
<dbReference type="InterPro" id="IPR000086">
    <property type="entry name" value="NUDIX_hydrolase_dom"/>
</dbReference>
<dbReference type="Proteomes" id="UP000824169">
    <property type="component" value="Unassembled WGS sequence"/>
</dbReference>
<name>A0A9D1P394_9FIRM</name>
<dbReference type="InterPro" id="IPR050241">
    <property type="entry name" value="NAD-cap_RNA_hydrolase_NudC"/>
</dbReference>
<gene>
    <name evidence="11" type="primary">nudC</name>
    <name evidence="11" type="ORF">IAB71_05650</name>
</gene>
<dbReference type="InterPro" id="IPR049734">
    <property type="entry name" value="NudC-like_C"/>
</dbReference>
<dbReference type="Pfam" id="PF09297">
    <property type="entry name" value="Zn_ribbon_NUD"/>
    <property type="match status" value="1"/>
</dbReference>
<keyword evidence="7" id="KW-0460">Magnesium</keyword>
<dbReference type="EMBL" id="DVOO01000015">
    <property type="protein sequence ID" value="HIV25262.1"/>
    <property type="molecule type" value="Genomic_DNA"/>
</dbReference>
<evidence type="ECO:0000256" key="7">
    <source>
        <dbReference type="ARBA" id="ARBA00022842"/>
    </source>
</evidence>
<dbReference type="NCBIfam" id="NF001299">
    <property type="entry name" value="PRK00241.1"/>
    <property type="match status" value="1"/>
</dbReference>
<dbReference type="EC" id="3.6.1.22" evidence="4"/>
<keyword evidence="8" id="KW-0520">NAD</keyword>
<dbReference type="GO" id="GO:0046872">
    <property type="term" value="F:metal ion binding"/>
    <property type="evidence" value="ECO:0007669"/>
    <property type="project" value="UniProtKB-KW"/>
</dbReference>
<comment type="cofactor">
    <cofactor evidence="2">
        <name>Zn(2+)</name>
        <dbReference type="ChEBI" id="CHEBI:29105"/>
    </cofactor>
</comment>
<keyword evidence="6 11" id="KW-0378">Hydrolase</keyword>
<accession>A0A9D1P394</accession>
<dbReference type="GO" id="GO:0005829">
    <property type="term" value="C:cytosol"/>
    <property type="evidence" value="ECO:0007669"/>
    <property type="project" value="TreeGrafter"/>
</dbReference>
<evidence type="ECO:0000256" key="1">
    <source>
        <dbReference type="ARBA" id="ARBA00001946"/>
    </source>
</evidence>